<dbReference type="AlphaFoldDB" id="A0A9D3YKP4"/>
<sequence>MLRRPTAPGLYLLRSTPIQDSSGETTPNQDRSEETNQTQDPSQETTPTQDQSEDTTPTVDPSEESTTTQDSTSLRRQCPLQKSTQASPDIRRAGPMEFAGRPFSVDSVGRFDPKKDDARAWLERYIYIGGISKTSPSQLAQCFGLFLTLGSAFDWFISLSEDIKEDFELLKTQFLRRFSQKVDLIHTTSEIFQMKQSQNQKVKDFVYEVENKALKAGIAQDTIFSAIHCGLLPHIRADLIRNPPSNLDELLKTSEQSESAHELNPPQANLSATLITGIVQNALGNVNLLDLHNKVENLMFTQNSVNDVEATPSNIQNYVEQRSNTRSTFKSINSKCTACGDSKLHQISKCWAKSKTCYFCNKQGHIQKACFHWLKANNK</sequence>
<reference evidence="4" key="2">
    <citation type="submission" date="2020-11" db="EMBL/GenBank/DDBJ databases">
        <authorList>
            <person name="McCartney M.A."/>
            <person name="Auch B."/>
            <person name="Kono T."/>
            <person name="Mallez S."/>
            <person name="Becker A."/>
            <person name="Gohl D.M."/>
            <person name="Silverstein K.A.T."/>
            <person name="Koren S."/>
            <person name="Bechman K.B."/>
            <person name="Herman A."/>
            <person name="Abrahante J.E."/>
            <person name="Garbe J."/>
        </authorList>
    </citation>
    <scope>NUCLEOTIDE SEQUENCE</scope>
    <source>
        <strain evidence="4">Duluth1</strain>
        <tissue evidence="4">Whole animal</tissue>
    </source>
</reference>
<dbReference type="Proteomes" id="UP000828390">
    <property type="component" value="Unassembled WGS sequence"/>
</dbReference>
<comment type="caution">
    <text evidence="4">The sequence shown here is derived from an EMBL/GenBank/DDBJ whole genome shotgun (WGS) entry which is preliminary data.</text>
</comment>
<name>A0A9D3YKP4_DREPO</name>
<reference evidence="4" key="1">
    <citation type="journal article" date="2019" name="bioRxiv">
        <title>The Genome of the Zebra Mussel, Dreissena polymorpha: A Resource for Invasive Species Research.</title>
        <authorList>
            <person name="McCartney M.A."/>
            <person name="Auch B."/>
            <person name="Kono T."/>
            <person name="Mallez S."/>
            <person name="Zhang Y."/>
            <person name="Obille A."/>
            <person name="Becker A."/>
            <person name="Abrahante J.E."/>
            <person name="Garbe J."/>
            <person name="Badalamenti J.P."/>
            <person name="Herman A."/>
            <person name="Mangelson H."/>
            <person name="Liachko I."/>
            <person name="Sullivan S."/>
            <person name="Sone E.D."/>
            <person name="Koren S."/>
            <person name="Silverstein K.A.T."/>
            <person name="Beckman K.B."/>
            <person name="Gohl D.M."/>
        </authorList>
    </citation>
    <scope>NUCLEOTIDE SEQUENCE</scope>
    <source>
        <strain evidence="4">Duluth1</strain>
        <tissue evidence="4">Whole animal</tissue>
    </source>
</reference>
<keyword evidence="1" id="KW-0479">Metal-binding</keyword>
<organism evidence="4 5">
    <name type="scientific">Dreissena polymorpha</name>
    <name type="common">Zebra mussel</name>
    <name type="synonym">Mytilus polymorpha</name>
    <dbReference type="NCBI Taxonomy" id="45954"/>
    <lineage>
        <taxon>Eukaryota</taxon>
        <taxon>Metazoa</taxon>
        <taxon>Spiralia</taxon>
        <taxon>Lophotrochozoa</taxon>
        <taxon>Mollusca</taxon>
        <taxon>Bivalvia</taxon>
        <taxon>Autobranchia</taxon>
        <taxon>Heteroconchia</taxon>
        <taxon>Euheterodonta</taxon>
        <taxon>Imparidentia</taxon>
        <taxon>Neoheterodontei</taxon>
        <taxon>Myida</taxon>
        <taxon>Dreissenoidea</taxon>
        <taxon>Dreissenidae</taxon>
        <taxon>Dreissena</taxon>
    </lineage>
</organism>
<feature type="compositionally biased region" description="Polar residues" evidence="2">
    <location>
        <begin position="16"/>
        <end position="59"/>
    </location>
</feature>
<dbReference type="GO" id="GO:0008270">
    <property type="term" value="F:zinc ion binding"/>
    <property type="evidence" value="ECO:0007669"/>
    <property type="project" value="UniProtKB-KW"/>
</dbReference>
<feature type="domain" description="CCHC-type" evidence="3">
    <location>
        <begin position="357"/>
        <end position="370"/>
    </location>
</feature>
<gene>
    <name evidence="4" type="ORF">DPMN_075635</name>
</gene>
<dbReference type="PANTHER" id="PTHR33223:SF6">
    <property type="entry name" value="CCHC-TYPE DOMAIN-CONTAINING PROTEIN"/>
    <property type="match status" value="1"/>
</dbReference>
<proteinExistence type="predicted"/>
<evidence type="ECO:0000313" key="5">
    <source>
        <dbReference type="Proteomes" id="UP000828390"/>
    </source>
</evidence>
<evidence type="ECO:0000259" key="3">
    <source>
        <dbReference type="PROSITE" id="PS50158"/>
    </source>
</evidence>
<keyword evidence="1" id="KW-0863">Zinc-finger</keyword>
<dbReference type="Gene3D" id="4.10.60.10">
    <property type="entry name" value="Zinc finger, CCHC-type"/>
    <property type="match status" value="1"/>
</dbReference>
<dbReference type="GO" id="GO:0003676">
    <property type="term" value="F:nucleic acid binding"/>
    <property type="evidence" value="ECO:0007669"/>
    <property type="project" value="InterPro"/>
</dbReference>
<protein>
    <recommendedName>
        <fullName evidence="3">CCHC-type domain-containing protein</fullName>
    </recommendedName>
</protein>
<dbReference type="PANTHER" id="PTHR33223">
    <property type="entry name" value="CCHC-TYPE DOMAIN-CONTAINING PROTEIN"/>
    <property type="match status" value="1"/>
</dbReference>
<keyword evidence="1" id="KW-0862">Zinc</keyword>
<evidence type="ECO:0000256" key="1">
    <source>
        <dbReference type="PROSITE-ProRule" id="PRU00047"/>
    </source>
</evidence>
<accession>A0A9D3YKP4</accession>
<dbReference type="InterPro" id="IPR001878">
    <property type="entry name" value="Znf_CCHC"/>
</dbReference>
<evidence type="ECO:0000256" key="2">
    <source>
        <dbReference type="SAM" id="MobiDB-lite"/>
    </source>
</evidence>
<keyword evidence="5" id="KW-1185">Reference proteome</keyword>
<dbReference type="PROSITE" id="PS50158">
    <property type="entry name" value="ZF_CCHC"/>
    <property type="match status" value="1"/>
</dbReference>
<feature type="region of interest" description="Disordered" evidence="2">
    <location>
        <begin position="1"/>
        <end position="97"/>
    </location>
</feature>
<evidence type="ECO:0000313" key="4">
    <source>
        <dbReference type="EMBL" id="KAH3700658.1"/>
    </source>
</evidence>
<dbReference type="EMBL" id="JAIWYP010000015">
    <property type="protein sequence ID" value="KAH3700658.1"/>
    <property type="molecule type" value="Genomic_DNA"/>
</dbReference>